<sequence length="400" mass="44675">MSRSPQALAAAVTEPALPDRYFERPERSQEQLERALTDAIERIGENLDRYYDRFPTASSDDLVYGSTDNTDGWTTAFWTGLCWLAYDVTGQRRFRDAAEAQLETFAHRLDDGLVETHDLGFLYTLSAVAGYRLTDEERYRSIALRGADLLTDRYWQAPGLLQAWGSMDDEDDENRGRMIVDTMMNLPLLLWASEVTEEPRYRAIAASHARTNAAHIVRPDASTFHTFRCTVDDGTPLGGETAQGYDDDSCWSRGQTWAIYGYAVAADYLDTAAYAGLSAKVANYYLSHVEDDHVPLWDFDAPTDPAIRDSSAAAVAACGLDELSRQLPSGDERVPAYRNASLATLASLTEHYTAGADSNGLLTDGAYHPSDGDYGECCIWGDYFYVEALVRATRHYDRFW</sequence>
<dbReference type="Proteomes" id="UP000297053">
    <property type="component" value="Plasmid unnamed1"/>
</dbReference>
<dbReference type="GO" id="GO:0052757">
    <property type="term" value="F:chondroitin hydrolase activity"/>
    <property type="evidence" value="ECO:0007669"/>
    <property type="project" value="TreeGrafter"/>
</dbReference>
<evidence type="ECO:0000313" key="4">
    <source>
        <dbReference type="Proteomes" id="UP000297053"/>
    </source>
</evidence>
<dbReference type="PANTHER" id="PTHR36845">
    <property type="entry name" value="HYDROLASE, PUTATIVE (AFU_ORTHOLOGUE AFUA_7G05090)-RELATED"/>
    <property type="match status" value="1"/>
</dbReference>
<dbReference type="Gene3D" id="1.50.10.10">
    <property type="match status" value="1"/>
</dbReference>
<dbReference type="KEGG" id="halz:E5139_15990"/>
<dbReference type="InterPro" id="IPR012341">
    <property type="entry name" value="6hp_glycosidase-like_sf"/>
</dbReference>
<evidence type="ECO:0000256" key="2">
    <source>
        <dbReference type="ARBA" id="ARBA00038358"/>
    </source>
</evidence>
<dbReference type="InterPro" id="IPR008928">
    <property type="entry name" value="6-hairpin_glycosidase_sf"/>
</dbReference>
<dbReference type="InterPro" id="IPR052369">
    <property type="entry name" value="UG_Glycosaminoglycan_Hydrolase"/>
</dbReference>
<dbReference type="AlphaFoldDB" id="A0A4D6KNR6"/>
<dbReference type="InterPro" id="IPR010905">
    <property type="entry name" value="Glyco_hydro_88"/>
</dbReference>
<evidence type="ECO:0000313" key="3">
    <source>
        <dbReference type="EMBL" id="QCD67163.1"/>
    </source>
</evidence>
<protein>
    <submittedName>
        <fullName evidence="3">Glycosyl hydrolase family 88</fullName>
    </submittedName>
</protein>
<keyword evidence="3" id="KW-0614">Plasmid</keyword>
<reference evidence="3 4" key="1">
    <citation type="submission" date="2019-04" db="EMBL/GenBank/DDBJ databases">
        <title>Complete genome sequence of Arthrobacter sp. ZXY-2 associated with effective atrazine degradation and salt adaptation.</title>
        <authorList>
            <person name="Zhao X."/>
        </authorList>
    </citation>
    <scope>NUCLEOTIDE SEQUENCE [LARGE SCALE GENOMIC DNA]</scope>
    <source>
        <strain evidence="4">ZP60</strain>
        <plasmid evidence="3 4">unnamed1</plasmid>
    </source>
</reference>
<accession>A0A4D6KNR6</accession>
<geneLocation type="plasmid" evidence="3">
    <name>unnamed1</name>
</geneLocation>
<dbReference type="Pfam" id="PF07470">
    <property type="entry name" value="Glyco_hydro_88"/>
    <property type="match status" value="1"/>
</dbReference>
<evidence type="ECO:0000256" key="1">
    <source>
        <dbReference type="ARBA" id="ARBA00022801"/>
    </source>
</evidence>
<name>A0A4D6KNR6_9EURY</name>
<comment type="similarity">
    <text evidence="2">Belongs to the glycosyl hydrolase 88 family.</text>
</comment>
<dbReference type="PANTHER" id="PTHR36845:SF1">
    <property type="entry name" value="HYDROLASE, PUTATIVE (AFU_ORTHOLOGUE AFUA_7G05090)-RELATED"/>
    <property type="match status" value="1"/>
</dbReference>
<dbReference type="GO" id="GO:0000272">
    <property type="term" value="P:polysaccharide catabolic process"/>
    <property type="evidence" value="ECO:0007669"/>
    <property type="project" value="TreeGrafter"/>
</dbReference>
<keyword evidence="1 3" id="KW-0378">Hydrolase</keyword>
<proteinExistence type="inferred from homology"/>
<dbReference type="SUPFAM" id="SSF48208">
    <property type="entry name" value="Six-hairpin glycosidases"/>
    <property type="match status" value="1"/>
</dbReference>
<organism evidence="3 4">
    <name type="scientific">Halomicrobium mukohataei</name>
    <dbReference type="NCBI Taxonomy" id="57705"/>
    <lineage>
        <taxon>Archaea</taxon>
        <taxon>Methanobacteriati</taxon>
        <taxon>Methanobacteriota</taxon>
        <taxon>Stenosarchaea group</taxon>
        <taxon>Halobacteria</taxon>
        <taxon>Halobacteriales</taxon>
        <taxon>Haloarculaceae</taxon>
        <taxon>Halomicrobium</taxon>
    </lineage>
</organism>
<dbReference type="RefSeq" id="WP_015764199.1">
    <property type="nucleotide sequence ID" value="NZ_CP039376.1"/>
</dbReference>
<dbReference type="GeneID" id="8409494"/>
<reference evidence="3 4" key="2">
    <citation type="submission" date="2019-04" db="EMBL/GenBank/DDBJ databases">
        <authorList>
            <person name="Yang S."/>
            <person name="Wei W."/>
        </authorList>
    </citation>
    <scope>NUCLEOTIDE SEQUENCE [LARGE SCALE GENOMIC DNA]</scope>
    <source>
        <strain evidence="4">ZP60</strain>
        <plasmid evidence="3 4">unnamed1</plasmid>
    </source>
</reference>
<gene>
    <name evidence="3" type="ORF">E5139_15990</name>
</gene>
<dbReference type="EMBL" id="CP039376">
    <property type="protein sequence ID" value="QCD67163.1"/>
    <property type="molecule type" value="Genomic_DNA"/>
</dbReference>